<name>A0A6H3F895_9BACT</name>
<accession>A0A6H3F895</accession>
<dbReference type="InterPro" id="IPR027417">
    <property type="entry name" value="P-loop_NTPase"/>
</dbReference>
<dbReference type="InterPro" id="IPR038729">
    <property type="entry name" value="Rad50/SbcC_AAA"/>
</dbReference>
<evidence type="ECO:0000259" key="1">
    <source>
        <dbReference type="SMART" id="SM00382"/>
    </source>
</evidence>
<dbReference type="GO" id="GO:0006302">
    <property type="term" value="P:double-strand break repair"/>
    <property type="evidence" value="ECO:0007669"/>
    <property type="project" value="InterPro"/>
</dbReference>
<dbReference type="PANTHER" id="PTHR43581:SF4">
    <property type="entry name" value="ATP_GTP PHOSPHATASE"/>
    <property type="match status" value="1"/>
</dbReference>
<evidence type="ECO:0000313" key="3">
    <source>
        <dbReference type="Proteomes" id="UP000292919"/>
    </source>
</evidence>
<dbReference type="Pfam" id="PF13476">
    <property type="entry name" value="AAA_23"/>
    <property type="match status" value="1"/>
</dbReference>
<dbReference type="Proteomes" id="UP000292919">
    <property type="component" value="Unassembled WGS sequence"/>
</dbReference>
<proteinExistence type="predicted"/>
<protein>
    <submittedName>
        <fullName evidence="2">AAA family ATPase</fullName>
    </submittedName>
</protein>
<keyword evidence="3" id="KW-1185">Reference proteome</keyword>
<feature type="domain" description="AAA+ ATPase" evidence="1">
    <location>
        <begin position="37"/>
        <end position="281"/>
    </location>
</feature>
<dbReference type="GO" id="GO:0005524">
    <property type="term" value="F:ATP binding"/>
    <property type="evidence" value="ECO:0007669"/>
    <property type="project" value="InterPro"/>
</dbReference>
<gene>
    <name evidence="2" type="ORF">EB812_11565</name>
</gene>
<sequence length="475" mass="52857">MRHLSAKWANGVHWPKRLEWIEISGIRGWSGHRVEFKYPITAIVGENGSGKSTILQASASSYRSPNVDNNLFASRFFPDTPWDHVVSAEIKYSVREGGGSFVGSVRKRTGRWRGNPERRERLVYYIDLSRIQPLAARSGYSRIAKANLREGNARQFPNDVTERLSTIMGKAYDSARMATAEDDPNRLVPVIQRGTQPYSGFHQGAGELTATELLAHNFQRYSIVIIDEIESSLHPRAQRRLIRDIANIARDKEIQVIVSTHSPYVLEEIPPEGRIYIVETDDGKSTVTGVSPEFAMSKMDEENHPEVDIYVEDDAARIMVNEIVVHEDKNIAPVISITAFGTATVGMNLGLMVSQNRFRRPSVVFLDGDQDNAPGVSILPGGDAPERAIFDVLCSASWPDIANRLGRGNADVIDALTRAMAQPNHHDWLKSAANDLVVGTDHLWQVMCASWVCNCATQAELDSVMMPIKDTLLPQ</sequence>
<organism evidence="2 3">
    <name type="scientific">Desulfovibrio legallii</name>
    <dbReference type="NCBI Taxonomy" id="571438"/>
    <lineage>
        <taxon>Bacteria</taxon>
        <taxon>Pseudomonadati</taxon>
        <taxon>Thermodesulfobacteriota</taxon>
        <taxon>Desulfovibrionia</taxon>
        <taxon>Desulfovibrionales</taxon>
        <taxon>Desulfovibrionaceae</taxon>
        <taxon>Desulfovibrio</taxon>
    </lineage>
</organism>
<dbReference type="Gene3D" id="3.40.50.300">
    <property type="entry name" value="P-loop containing nucleotide triphosphate hydrolases"/>
    <property type="match status" value="2"/>
</dbReference>
<dbReference type="InterPro" id="IPR003593">
    <property type="entry name" value="AAA+_ATPase"/>
</dbReference>
<dbReference type="InterPro" id="IPR003959">
    <property type="entry name" value="ATPase_AAA_core"/>
</dbReference>
<reference evidence="2 3" key="1">
    <citation type="submission" date="2018-12" db="EMBL/GenBank/DDBJ databases">
        <title>First genome draft of Desulfovibrio legallis sp. nov.</title>
        <authorList>
            <person name="Ben Dhia O."/>
            <person name="Najjari A."/>
            <person name="Ferjani R."/>
            <person name="Fhoula I."/>
            <person name="Fardeau M.-L."/>
            <person name="Boudabbous A."/>
            <person name="Ouzari H.I."/>
        </authorList>
    </citation>
    <scope>NUCLEOTIDE SEQUENCE [LARGE SCALE GENOMIC DNA]</scope>
    <source>
        <strain evidence="2 3">H1T</strain>
    </source>
</reference>
<dbReference type="Pfam" id="PF13304">
    <property type="entry name" value="AAA_21"/>
    <property type="match status" value="1"/>
</dbReference>
<dbReference type="PANTHER" id="PTHR43581">
    <property type="entry name" value="ATP/GTP PHOSPHATASE"/>
    <property type="match status" value="1"/>
</dbReference>
<evidence type="ECO:0000313" key="2">
    <source>
        <dbReference type="EMBL" id="TBH78161.1"/>
    </source>
</evidence>
<dbReference type="AlphaFoldDB" id="A0A6H3F895"/>
<dbReference type="GO" id="GO:0016887">
    <property type="term" value="F:ATP hydrolysis activity"/>
    <property type="evidence" value="ECO:0007669"/>
    <property type="project" value="InterPro"/>
</dbReference>
<dbReference type="EMBL" id="SIXC01000026">
    <property type="protein sequence ID" value="TBH78161.1"/>
    <property type="molecule type" value="Genomic_DNA"/>
</dbReference>
<dbReference type="InterPro" id="IPR051396">
    <property type="entry name" value="Bact_Antivir_Def_Nuclease"/>
</dbReference>
<dbReference type="SUPFAM" id="SSF52540">
    <property type="entry name" value="P-loop containing nucleoside triphosphate hydrolases"/>
    <property type="match status" value="1"/>
</dbReference>
<dbReference type="SMART" id="SM00382">
    <property type="entry name" value="AAA"/>
    <property type="match status" value="1"/>
</dbReference>
<comment type="caution">
    <text evidence="2">The sequence shown here is derived from an EMBL/GenBank/DDBJ whole genome shotgun (WGS) entry which is preliminary data.</text>
</comment>